<feature type="domain" description="FAD-binding PCMH-type" evidence="6">
    <location>
        <begin position="32"/>
        <end position="202"/>
    </location>
</feature>
<dbReference type="Pfam" id="PF08031">
    <property type="entry name" value="BBE"/>
    <property type="match status" value="1"/>
</dbReference>
<dbReference type="SUPFAM" id="SSF56176">
    <property type="entry name" value="FAD-binding/transporter-associated domain-like"/>
    <property type="match status" value="1"/>
</dbReference>
<evidence type="ECO:0000313" key="8">
    <source>
        <dbReference type="Proteomes" id="UP000636793"/>
    </source>
</evidence>
<dbReference type="Gene3D" id="3.30.43.10">
    <property type="entry name" value="Uridine Diphospho-n-acetylenolpyruvylglucosamine Reductase, domain 2"/>
    <property type="match status" value="1"/>
</dbReference>
<dbReference type="GO" id="GO:0016491">
    <property type="term" value="F:oxidoreductase activity"/>
    <property type="evidence" value="ECO:0007669"/>
    <property type="project" value="UniProtKB-KW"/>
</dbReference>
<dbReference type="RefSeq" id="WP_188838726.1">
    <property type="nucleotide sequence ID" value="NZ_BMHI01000006.1"/>
</dbReference>
<protein>
    <submittedName>
        <fullName evidence="7">Oxidoreductase</fullName>
    </submittedName>
</protein>
<evidence type="ECO:0000256" key="5">
    <source>
        <dbReference type="ARBA" id="ARBA00023002"/>
    </source>
</evidence>
<accession>A0A916TGL0</accession>
<dbReference type="InterPro" id="IPR016167">
    <property type="entry name" value="FAD-bd_PCMH_sub1"/>
</dbReference>
<comment type="similarity">
    <text evidence="2">Belongs to the oxygen-dependent FAD-linked oxidoreductase family.</text>
</comment>
<evidence type="ECO:0000256" key="3">
    <source>
        <dbReference type="ARBA" id="ARBA00022630"/>
    </source>
</evidence>
<dbReference type="PROSITE" id="PS51387">
    <property type="entry name" value="FAD_PCMH"/>
    <property type="match status" value="1"/>
</dbReference>
<dbReference type="InterPro" id="IPR012951">
    <property type="entry name" value="BBE"/>
</dbReference>
<name>A0A916TGL0_9MICO</name>
<keyword evidence="8" id="KW-1185">Reference proteome</keyword>
<evidence type="ECO:0000313" key="7">
    <source>
        <dbReference type="EMBL" id="GGB44109.1"/>
    </source>
</evidence>
<keyword evidence="5" id="KW-0560">Oxidoreductase</keyword>
<evidence type="ECO:0000256" key="1">
    <source>
        <dbReference type="ARBA" id="ARBA00001974"/>
    </source>
</evidence>
<dbReference type="Proteomes" id="UP000636793">
    <property type="component" value="Unassembled WGS sequence"/>
</dbReference>
<reference evidence="7" key="2">
    <citation type="submission" date="2020-09" db="EMBL/GenBank/DDBJ databases">
        <authorList>
            <person name="Sun Q."/>
            <person name="Zhou Y."/>
        </authorList>
    </citation>
    <scope>NUCLEOTIDE SEQUENCE</scope>
    <source>
        <strain evidence="7">CGMCC 1.15085</strain>
    </source>
</reference>
<dbReference type="PROSITE" id="PS00862">
    <property type="entry name" value="OX2_COVAL_FAD"/>
    <property type="match status" value="1"/>
</dbReference>
<sequence length="458" mass="48966">MTTISDLATAGGVVRREDVGYDEARRVYNAMIDRHPMAIASCRTVGDVRAVLAEARRSGLPVAVRGGGHSGPGFGVVDDGLVIDLSPMAAVEVDAAGRTARVQGGATVRELDAATGAHGLATPAGVVGSTGIGGLTLGGGHGYLSRKYGLTIDNLLSAEVVLADGRVVTASEDEHPDLFWAIRGGGGNFGIVTSFTLRLHPVSDVFCGPTAWPAAATADVLQWYRDFLPAQHEDLYGFFVTMTVPPVAPFPEPFHLHKACAIVWCYTGDPDDAADAVAPVRELQPAWDGTGVAPYPALQGMFDALLPSGLQWYWRGDLFREIPDAAVEAHSRFGDEAPTPLSQMHIYPVDGAVHRVGSDETAWGHRDVNFSQVIVGVDPDPSNAPVITKWAKDYHDAVHLYSVGGAYVNFMMDEGRDRVQASYGANYDRLVEIKNTYDPDNTFRINQNIRPTAASGQV</sequence>
<evidence type="ECO:0000256" key="2">
    <source>
        <dbReference type="ARBA" id="ARBA00005466"/>
    </source>
</evidence>
<dbReference type="InterPro" id="IPR016166">
    <property type="entry name" value="FAD-bd_PCMH"/>
</dbReference>
<organism evidence="7 8">
    <name type="scientific">Flexivirga endophytica</name>
    <dbReference type="NCBI Taxonomy" id="1849103"/>
    <lineage>
        <taxon>Bacteria</taxon>
        <taxon>Bacillati</taxon>
        <taxon>Actinomycetota</taxon>
        <taxon>Actinomycetes</taxon>
        <taxon>Micrococcales</taxon>
        <taxon>Dermacoccaceae</taxon>
        <taxon>Flexivirga</taxon>
    </lineage>
</organism>
<dbReference type="InterPro" id="IPR036318">
    <property type="entry name" value="FAD-bd_PCMH-like_sf"/>
</dbReference>
<dbReference type="InterPro" id="IPR050416">
    <property type="entry name" value="FAD-linked_Oxidoreductase"/>
</dbReference>
<proteinExistence type="inferred from homology"/>
<keyword evidence="3" id="KW-0285">Flavoprotein</keyword>
<dbReference type="GO" id="GO:0071949">
    <property type="term" value="F:FAD binding"/>
    <property type="evidence" value="ECO:0007669"/>
    <property type="project" value="InterPro"/>
</dbReference>
<comment type="cofactor">
    <cofactor evidence="1">
        <name>FAD</name>
        <dbReference type="ChEBI" id="CHEBI:57692"/>
    </cofactor>
</comment>
<dbReference type="InterPro" id="IPR006093">
    <property type="entry name" value="Oxy_OxRdtase_FAD_BS"/>
</dbReference>
<dbReference type="InterPro" id="IPR016169">
    <property type="entry name" value="FAD-bd_PCMH_sub2"/>
</dbReference>
<dbReference type="PANTHER" id="PTHR42973">
    <property type="entry name" value="BINDING OXIDOREDUCTASE, PUTATIVE (AFU_ORTHOLOGUE AFUA_1G17690)-RELATED"/>
    <property type="match status" value="1"/>
</dbReference>
<dbReference type="AlphaFoldDB" id="A0A916TGL0"/>
<dbReference type="Gene3D" id="3.30.465.10">
    <property type="match status" value="1"/>
</dbReference>
<dbReference type="Pfam" id="PF01565">
    <property type="entry name" value="FAD_binding_4"/>
    <property type="match status" value="1"/>
</dbReference>
<dbReference type="InterPro" id="IPR006094">
    <property type="entry name" value="Oxid_FAD_bind_N"/>
</dbReference>
<gene>
    <name evidence="7" type="ORF">GCM10011492_38950</name>
</gene>
<dbReference type="EMBL" id="BMHI01000006">
    <property type="protein sequence ID" value="GGB44109.1"/>
    <property type="molecule type" value="Genomic_DNA"/>
</dbReference>
<evidence type="ECO:0000256" key="4">
    <source>
        <dbReference type="ARBA" id="ARBA00022827"/>
    </source>
</evidence>
<keyword evidence="4" id="KW-0274">FAD</keyword>
<dbReference type="Gene3D" id="3.40.462.20">
    <property type="match status" value="1"/>
</dbReference>
<dbReference type="PANTHER" id="PTHR42973:SF39">
    <property type="entry name" value="FAD-BINDING PCMH-TYPE DOMAIN-CONTAINING PROTEIN"/>
    <property type="match status" value="1"/>
</dbReference>
<reference evidence="7" key="1">
    <citation type="journal article" date="2014" name="Int. J. Syst. Evol. Microbiol.">
        <title>Complete genome sequence of Corynebacterium casei LMG S-19264T (=DSM 44701T), isolated from a smear-ripened cheese.</title>
        <authorList>
            <consortium name="US DOE Joint Genome Institute (JGI-PGF)"/>
            <person name="Walter F."/>
            <person name="Albersmeier A."/>
            <person name="Kalinowski J."/>
            <person name="Ruckert C."/>
        </authorList>
    </citation>
    <scope>NUCLEOTIDE SEQUENCE</scope>
    <source>
        <strain evidence="7">CGMCC 1.15085</strain>
    </source>
</reference>
<comment type="caution">
    <text evidence="7">The sequence shown here is derived from an EMBL/GenBank/DDBJ whole genome shotgun (WGS) entry which is preliminary data.</text>
</comment>
<evidence type="ECO:0000259" key="6">
    <source>
        <dbReference type="PROSITE" id="PS51387"/>
    </source>
</evidence>